<dbReference type="InterPro" id="IPR049900">
    <property type="entry name" value="PKS_mFAS_DH"/>
</dbReference>
<evidence type="ECO:0000256" key="9">
    <source>
        <dbReference type="PROSITE-ProRule" id="PRU01363"/>
    </source>
</evidence>
<dbReference type="SUPFAM" id="SSF51735">
    <property type="entry name" value="NAD(P)-binding Rossmann-fold domains"/>
    <property type="match status" value="2"/>
</dbReference>
<feature type="active site" description="Proton donor; for dehydratase activity" evidence="9">
    <location>
        <position position="1165"/>
    </location>
</feature>
<keyword evidence="8" id="KW-0012">Acyltransferase</keyword>
<keyword evidence="6" id="KW-0560">Oxidoreductase</keyword>
<evidence type="ECO:0000256" key="1">
    <source>
        <dbReference type="ARBA" id="ARBA00005179"/>
    </source>
</evidence>
<dbReference type="Pfam" id="PF08659">
    <property type="entry name" value="KR"/>
    <property type="match status" value="1"/>
</dbReference>
<evidence type="ECO:0000259" key="10">
    <source>
        <dbReference type="PROSITE" id="PS50075"/>
    </source>
</evidence>
<dbReference type="InterPro" id="IPR016036">
    <property type="entry name" value="Malonyl_transacylase_ACP-bd"/>
</dbReference>
<dbReference type="InterPro" id="IPR049551">
    <property type="entry name" value="PKS_DH_C"/>
</dbReference>
<dbReference type="PANTHER" id="PTHR43775:SF29">
    <property type="entry name" value="ASPERFURANONE POLYKETIDE SYNTHASE AFOG-RELATED"/>
    <property type="match status" value="1"/>
</dbReference>
<dbReference type="InterPro" id="IPR020806">
    <property type="entry name" value="PKS_PP-bd"/>
</dbReference>
<dbReference type="InterPro" id="IPR056501">
    <property type="entry name" value="NAD-bd_HRPKS_sdrA"/>
</dbReference>
<dbReference type="SMART" id="SM00822">
    <property type="entry name" value="PKS_KR"/>
    <property type="match status" value="1"/>
</dbReference>
<sequence>MGSLGPDSQSRCASEPIAIIGMSSKFAGDATNTDKLWQMLAEGRSGWTEFPASRFRSEGVYHPNNERLNTTHVKGAHFLQEDVGLFDAAFFSYSSETASSLDPQYRLQLESAYEALENAGIPLTQIAGSNTSVFTGVFVHDYRDALLRDADNLPRLMATGTGVPMMSNRISHFFDLRGASMTIETACSSGMVATHQGIQSLRTGESDMSIVGGANLTLNPDMFKALGSAGFLSADGKSYAFDSRASGYGRGEGVATIVMKRLSDALAAGDPIRAVIRSSLLNQDGKTETITTPSLEAQIDLIRQCYARAGLDPRDTQYFEAHGTGTQAGDTVEARAIATVFSSNPDPLLIGSIKTNIGHTEAASGLASIIKTALALEKGVIPASINFEKPNPKLSLEDWHLRLVRQLQEWPAASTRRASINNFGYGGANAHIVIEDGASWTPSLLHNQDDTSRTEVKGTESRVLVLSGKDEQACRTVISNLAEYLQRLAPAEDEPARLLDSLAYTLGQRRTRFSWVAAHPVPVTEGIEAVVNSLQSPKFKPYRSSRRPRIGMVFTGQGAQWWAMGRELRDAYPVYKASLDEADAYIRQFGADWSLVEELSRDAASSRINESGLSTPICVAVQISLVRLLESWGVVPAAVTSHSSGEIAAAYTVGALSYKDAMAYAYHRAVLAADTSLRGPVKGGMVAIGLGREETEAYLRRLTSGGKAMVACVNSPSSTTVSGDFSAVKELEELANADGVFARLLKVETAWHSHHMTTIADVYVEALDNIKRKTSRNDSLIAYSSPVTGGRVVNIEDVARPEHWVRSLVQPVQFVDAFTDMVLGGPNSSSSNVDVIVEVGPHTALGGPIQQILSLPAFKGLQIPYYGCLVRKSDAKDTMQALAANLLQQGYPVDMGAVNFPHGRGPRVKVLTGLPSYPWNHQIKHWVEPRFNRALRERSLPPHHLLGSLVEGTNLESPTWRHTLRISESPWTRDHAIQSNVVYPAAGYICLAIEAVKQLQTLNVSKASPKEVSGYRLRDVDFLQALMIPDTSDGIEIQTSLRPVSDKDVAIQGWKHFEVWTVTGDNRWTQHAKGLISIEFEASGQVSPPKLGDFSIKGYKRQIPPTDLFANLKALGIGHGPVFQNMRRIVQSGSDRRSVVLTAVPDTSVPNDLPREHVLHPVTLDSFITSPYSAVPGAASRETAAKVPRSVKGFWVSNSISHVPEHVFKAHSHIIRDDKHGMEADVIVANDAFDDNVVLLEMKGFSYQSLGRSVSLQHAEPWESQLCSSIHWRPDISVKLPATLSLVKKELSSDIDSVEDETAEISRLCIYFMQKALDSLSDSDFPPQEPHYSKYYAWMKSVVQQASSSGIEKTALDQIAKARADGEMIRLLGSQLVHILRGELTPADVMEQDKNLLSRFYSETPRAKRTSSQLSGLLRHLVHKNPRARIIEIGASTGGVTGSALGVLGTAASGGPHASLYHYTDISDRGFDAAREAFGAWAGILAFDVFDVVRDPADQGFTLGSYDVVIASHTISSTTAAIDSVLDNIRSLIKPGGTLLLTENVTPSIEVQFIQGLFPSWWSSERSSEQGAEPSPLFSVPLWDRSLRQAGFTGIDIELRDSDNVDAFVSATVMSTLPPHPTSQSGIDADKVVIVISEKAGNPPSEWLRALQHSIAFSCTEVEGAESKALPSVQSIESTAATAAWYADKICIFVGEVNEPILHNLDAASLEGIKAMSTGCKGLLWVTRGGAVDCERPEVSLATGFVRALRNEYVGRKFITLDLSPKGPLWQESGHEAIAQVLQTAFGQPLPGHGSVPDKGPVELEYAERDGVILIPRVYHDVAKDIALAPRTPESEEDTQGITTVEPFHQQHRPLAFQPELLVFGDDLSAAAYKDTLPPRLVEVMPRAYGAVLHSTDKTITGQECSGIITRVGSEASKHGYSAGNRVICLLQKSSFPSRAIVDWTSVVHMPPRLSFQEAASLPAAFLVAYFSLVKTARLSSTQTVLIHNGAGSIGQAAIMVAKHIGATVFTTVASPKQRDLLATEHGVPSHHIFDSNNASFGSAVIAATNGRGVDVVLNSLTGPLLQTSFNLVAPLGHFIEVSTQDALANSNLEMLPFTRGVSFSAVDISSLLQYRTSDVHRCLEEVVRLLEVDALAPVSHIVEHNMADIAQVSRLMQTEDDTGKRVLSIAQDETVSVLPRTRAAATLSPEASYLIVGGNGGLGQAVAYWMVSRGAKNLVLLSRSAGQSPKMAVLAEELREAGCHRVLPFSCDVSSEDDLARAMDTCAQKGLPPIRGVVHAAFVLHDSFVENMTLDDYKYTIQSKVSGAWNLHNQFNLPGDLDFFVLFSSINGILGYASQAAYSAAGAYEDALAHWRVKHQGLPAVSIDLSLVDGVGYVAEATAAEAMRKSLIKAGRRVINEEQVLASLELAIASPFDPQFILGGINSGPGPHWDVDGDLGRDMRLLALKYRQSAAADGQDGEDDKVGSGGDSLSAKIASASSRDEAILVVGSAVAAMLADMFLVSVEEVDLDDSPSQQGIDSLVAVEVRNMLFSQAGAELSIFNIMQSPSLAQLVADVVDRSTFAKFAKS</sequence>
<dbReference type="InterPro" id="IPR016035">
    <property type="entry name" value="Acyl_Trfase/lysoPLipase"/>
</dbReference>
<evidence type="ECO:0000256" key="7">
    <source>
        <dbReference type="ARBA" id="ARBA00023268"/>
    </source>
</evidence>
<gene>
    <name evidence="13" type="ORF">CCMA1212_002671</name>
</gene>
<evidence type="ECO:0000256" key="3">
    <source>
        <dbReference type="ARBA" id="ARBA00022553"/>
    </source>
</evidence>
<evidence type="ECO:0000256" key="8">
    <source>
        <dbReference type="ARBA" id="ARBA00023315"/>
    </source>
</evidence>
<organism evidence="13 14">
    <name type="scientific">Trichoderma ghanense</name>
    <dbReference type="NCBI Taxonomy" id="65468"/>
    <lineage>
        <taxon>Eukaryota</taxon>
        <taxon>Fungi</taxon>
        <taxon>Dikarya</taxon>
        <taxon>Ascomycota</taxon>
        <taxon>Pezizomycotina</taxon>
        <taxon>Sordariomycetes</taxon>
        <taxon>Hypocreomycetidae</taxon>
        <taxon>Hypocreales</taxon>
        <taxon>Hypocreaceae</taxon>
        <taxon>Trichoderma</taxon>
    </lineage>
</organism>
<dbReference type="SMART" id="SM00826">
    <property type="entry name" value="PKS_DH"/>
    <property type="match status" value="1"/>
</dbReference>
<dbReference type="Gene3D" id="3.30.70.3290">
    <property type="match status" value="1"/>
</dbReference>
<dbReference type="SMART" id="SM00825">
    <property type="entry name" value="PKS_KS"/>
    <property type="match status" value="1"/>
</dbReference>
<dbReference type="CDD" id="cd05195">
    <property type="entry name" value="enoyl_red"/>
    <property type="match status" value="1"/>
</dbReference>
<dbReference type="SMART" id="SM00823">
    <property type="entry name" value="PKS_PP"/>
    <property type="match status" value="1"/>
</dbReference>
<dbReference type="Proteomes" id="UP001642720">
    <property type="component" value="Unassembled WGS sequence"/>
</dbReference>
<name>A0ABY2HBF1_9HYPO</name>
<keyword evidence="2" id="KW-0596">Phosphopantetheine</keyword>
<dbReference type="InterPro" id="IPR014031">
    <property type="entry name" value="Ketoacyl_synth_C"/>
</dbReference>
<evidence type="ECO:0000259" key="12">
    <source>
        <dbReference type="PROSITE" id="PS52019"/>
    </source>
</evidence>
<feature type="active site" description="Proton acceptor; for dehydratase activity" evidence="9">
    <location>
        <position position="975"/>
    </location>
</feature>
<dbReference type="Pfam" id="PF00550">
    <property type="entry name" value="PP-binding"/>
    <property type="match status" value="1"/>
</dbReference>
<dbReference type="SMART" id="SM00827">
    <property type="entry name" value="PKS_AT"/>
    <property type="match status" value="1"/>
</dbReference>
<dbReference type="Gene3D" id="3.40.50.720">
    <property type="entry name" value="NAD(P)-binding Rossmann-like Domain"/>
    <property type="match status" value="1"/>
</dbReference>
<feature type="region of interest" description="N-terminal hotdog fold" evidence="9">
    <location>
        <begin position="943"/>
        <end position="1083"/>
    </location>
</feature>
<dbReference type="InterPro" id="IPR014030">
    <property type="entry name" value="Ketoacyl_synth_N"/>
</dbReference>
<dbReference type="InterPro" id="IPR011032">
    <property type="entry name" value="GroES-like_sf"/>
</dbReference>
<dbReference type="Pfam" id="PF08242">
    <property type="entry name" value="Methyltransf_12"/>
    <property type="match status" value="1"/>
</dbReference>
<evidence type="ECO:0000259" key="11">
    <source>
        <dbReference type="PROSITE" id="PS52004"/>
    </source>
</evidence>
<evidence type="ECO:0000256" key="6">
    <source>
        <dbReference type="ARBA" id="ARBA00023002"/>
    </source>
</evidence>
<keyword evidence="5" id="KW-0521">NADP</keyword>
<feature type="domain" description="PKS/mFAS DH" evidence="12">
    <location>
        <begin position="943"/>
        <end position="1256"/>
    </location>
</feature>
<dbReference type="SUPFAM" id="SSF55048">
    <property type="entry name" value="Probable ACP-binding domain of malonyl-CoA ACP transacylase"/>
    <property type="match status" value="1"/>
</dbReference>
<dbReference type="Pfam" id="PF16197">
    <property type="entry name" value="KAsynt_C_assoc"/>
    <property type="match status" value="1"/>
</dbReference>
<dbReference type="Pfam" id="PF02801">
    <property type="entry name" value="Ketoacyl-synt_C"/>
    <property type="match status" value="1"/>
</dbReference>
<dbReference type="Pfam" id="PF14765">
    <property type="entry name" value="PS-DH"/>
    <property type="match status" value="1"/>
</dbReference>
<dbReference type="Gene3D" id="1.10.1200.10">
    <property type="entry name" value="ACP-like"/>
    <property type="match status" value="1"/>
</dbReference>
<dbReference type="InterPro" id="IPR014043">
    <property type="entry name" value="Acyl_transferase_dom"/>
</dbReference>
<accession>A0ABY2HBF1</accession>
<dbReference type="Pfam" id="PF23114">
    <property type="entry name" value="NAD-bd_HRPKS_sdrA"/>
    <property type="match status" value="1"/>
</dbReference>
<dbReference type="Gene3D" id="3.40.366.10">
    <property type="entry name" value="Malonyl-Coenzyme A Acyl Carrier Protein, domain 2"/>
    <property type="match status" value="1"/>
</dbReference>
<comment type="caution">
    <text evidence="13">The sequence shown here is derived from an EMBL/GenBank/DDBJ whole genome shotgun (WGS) entry which is preliminary data.</text>
</comment>
<dbReference type="InterPro" id="IPR013968">
    <property type="entry name" value="PKS_KR"/>
</dbReference>
<evidence type="ECO:0000313" key="14">
    <source>
        <dbReference type="Proteomes" id="UP001642720"/>
    </source>
</evidence>
<evidence type="ECO:0000256" key="4">
    <source>
        <dbReference type="ARBA" id="ARBA00022679"/>
    </source>
</evidence>
<dbReference type="SUPFAM" id="SSF50129">
    <property type="entry name" value="GroES-like"/>
    <property type="match status" value="1"/>
</dbReference>
<dbReference type="Gene3D" id="3.40.47.10">
    <property type="match status" value="1"/>
</dbReference>
<dbReference type="InterPro" id="IPR050091">
    <property type="entry name" value="PKS_NRPS_Biosynth_Enz"/>
</dbReference>
<reference evidence="13 14" key="1">
    <citation type="submission" date="2018-01" db="EMBL/GenBank/DDBJ databases">
        <title>Genome characterization of the sugarcane-associated fungus Trichoderma ghanense CCMA-1212 and their application in lignocelulose bioconversion.</title>
        <authorList>
            <person name="Steindorff A.S."/>
            <person name="Mendes T.D."/>
            <person name="Vilela E.S.D."/>
            <person name="Rodrigues D.S."/>
            <person name="Formighieri E.F."/>
            <person name="Melo I.S."/>
            <person name="Favaro L.C.L."/>
        </authorList>
    </citation>
    <scope>NUCLEOTIDE SEQUENCE [LARGE SCALE GENOMIC DNA]</scope>
    <source>
        <strain evidence="13 14">CCMA-1212</strain>
    </source>
</reference>
<dbReference type="Pfam" id="PF00698">
    <property type="entry name" value="Acyl_transf_1"/>
    <property type="match status" value="1"/>
</dbReference>
<dbReference type="Pfam" id="PF00107">
    <property type="entry name" value="ADH_zinc_N"/>
    <property type="match status" value="1"/>
</dbReference>
<protein>
    <submittedName>
        <fullName evidence="13">Asperfuranone polyketide synthase</fullName>
    </submittedName>
</protein>
<feature type="domain" description="Ketosynthase family 3 (KS3)" evidence="11">
    <location>
        <begin position="14"/>
        <end position="436"/>
    </location>
</feature>
<dbReference type="SMART" id="SM00829">
    <property type="entry name" value="PKS_ER"/>
    <property type="match status" value="1"/>
</dbReference>
<dbReference type="InterPro" id="IPR036736">
    <property type="entry name" value="ACP-like_sf"/>
</dbReference>
<feature type="domain" description="Carrier" evidence="10">
    <location>
        <begin position="2486"/>
        <end position="2563"/>
    </location>
</feature>
<dbReference type="Pfam" id="PF00109">
    <property type="entry name" value="ketoacyl-synt"/>
    <property type="match status" value="1"/>
</dbReference>
<evidence type="ECO:0000313" key="13">
    <source>
        <dbReference type="EMBL" id="TFB04979.1"/>
    </source>
</evidence>
<dbReference type="PROSITE" id="PS50075">
    <property type="entry name" value="CARRIER"/>
    <property type="match status" value="1"/>
</dbReference>
<dbReference type="CDD" id="cd00833">
    <property type="entry name" value="PKS"/>
    <property type="match status" value="1"/>
</dbReference>
<comment type="pathway">
    <text evidence="1">Secondary metabolite biosynthesis.</text>
</comment>
<proteinExistence type="predicted"/>
<dbReference type="GeneID" id="300574498"/>
<keyword evidence="3" id="KW-0597">Phosphoprotein</keyword>
<dbReference type="Gene3D" id="3.10.129.110">
    <property type="entry name" value="Polyketide synthase dehydratase"/>
    <property type="match status" value="1"/>
</dbReference>
<dbReference type="PROSITE" id="PS52019">
    <property type="entry name" value="PKS_MFAS_DH"/>
    <property type="match status" value="1"/>
</dbReference>
<dbReference type="InterPro" id="IPR042104">
    <property type="entry name" value="PKS_dehydratase_sf"/>
</dbReference>
<dbReference type="CDD" id="cd02440">
    <property type="entry name" value="AdoMet_MTases"/>
    <property type="match status" value="1"/>
</dbReference>
<dbReference type="InterPro" id="IPR020843">
    <property type="entry name" value="ER"/>
</dbReference>
<dbReference type="InterPro" id="IPR029063">
    <property type="entry name" value="SAM-dependent_MTases_sf"/>
</dbReference>
<dbReference type="InterPro" id="IPR057326">
    <property type="entry name" value="KR_dom"/>
</dbReference>
<keyword evidence="14" id="KW-1185">Reference proteome</keyword>
<dbReference type="PANTHER" id="PTHR43775">
    <property type="entry name" value="FATTY ACID SYNTHASE"/>
    <property type="match status" value="1"/>
</dbReference>
<dbReference type="InterPro" id="IPR013217">
    <property type="entry name" value="Methyltransf_12"/>
</dbReference>
<dbReference type="SUPFAM" id="SSF52151">
    <property type="entry name" value="FabD/lysophospholipase-like"/>
    <property type="match status" value="1"/>
</dbReference>
<dbReference type="InterPro" id="IPR001227">
    <property type="entry name" value="Ac_transferase_dom_sf"/>
</dbReference>
<keyword evidence="7" id="KW-0511">Multifunctional enzyme</keyword>
<feature type="region of interest" description="C-terminal hotdog fold" evidence="9">
    <location>
        <begin position="1100"/>
        <end position="1256"/>
    </location>
</feature>
<dbReference type="SUPFAM" id="SSF53901">
    <property type="entry name" value="Thiolase-like"/>
    <property type="match status" value="1"/>
</dbReference>
<dbReference type="SUPFAM" id="SSF47336">
    <property type="entry name" value="ACP-like"/>
    <property type="match status" value="1"/>
</dbReference>
<dbReference type="InterPro" id="IPR032821">
    <property type="entry name" value="PKS_assoc"/>
</dbReference>
<dbReference type="InterPro" id="IPR016039">
    <property type="entry name" value="Thiolase-like"/>
</dbReference>
<dbReference type="EMBL" id="PPTA01000003">
    <property type="protein sequence ID" value="TFB04979.1"/>
    <property type="molecule type" value="Genomic_DNA"/>
</dbReference>
<dbReference type="Gene3D" id="3.40.50.150">
    <property type="entry name" value="Vaccinia Virus protein VP39"/>
    <property type="match status" value="1"/>
</dbReference>
<keyword evidence="4" id="KW-0808">Transferase</keyword>
<evidence type="ECO:0000256" key="2">
    <source>
        <dbReference type="ARBA" id="ARBA00022450"/>
    </source>
</evidence>
<dbReference type="InterPro" id="IPR049552">
    <property type="entry name" value="PKS_DH_N"/>
</dbReference>
<dbReference type="InterPro" id="IPR020807">
    <property type="entry name" value="PKS_DH"/>
</dbReference>
<dbReference type="InterPro" id="IPR036291">
    <property type="entry name" value="NAD(P)-bd_dom_sf"/>
</dbReference>
<dbReference type="Pfam" id="PF21089">
    <property type="entry name" value="PKS_DH_N"/>
    <property type="match status" value="1"/>
</dbReference>
<dbReference type="InterPro" id="IPR009081">
    <property type="entry name" value="PP-bd_ACP"/>
</dbReference>
<dbReference type="RefSeq" id="XP_073561180.1">
    <property type="nucleotide sequence ID" value="XM_073700048.1"/>
</dbReference>
<dbReference type="InterPro" id="IPR013149">
    <property type="entry name" value="ADH-like_C"/>
</dbReference>
<dbReference type="Gene3D" id="3.90.180.10">
    <property type="entry name" value="Medium-chain alcohol dehydrogenases, catalytic domain"/>
    <property type="match status" value="1"/>
</dbReference>
<dbReference type="InterPro" id="IPR020841">
    <property type="entry name" value="PKS_Beta-ketoAc_synthase_dom"/>
</dbReference>
<evidence type="ECO:0000256" key="5">
    <source>
        <dbReference type="ARBA" id="ARBA00022857"/>
    </source>
</evidence>
<dbReference type="PROSITE" id="PS52004">
    <property type="entry name" value="KS3_2"/>
    <property type="match status" value="1"/>
</dbReference>
<dbReference type="SUPFAM" id="SSF53335">
    <property type="entry name" value="S-adenosyl-L-methionine-dependent methyltransferases"/>
    <property type="match status" value="1"/>
</dbReference>